<gene>
    <name evidence="1" type="ORF">MUB46_04825</name>
</gene>
<dbReference type="Gene3D" id="3.30.70.1520">
    <property type="entry name" value="Heterotetrameric sarcosine oxidase"/>
    <property type="match status" value="1"/>
</dbReference>
<dbReference type="EMBL" id="JALIDZ010000002">
    <property type="protein sequence ID" value="MCT8971179.1"/>
    <property type="molecule type" value="Genomic_DNA"/>
</dbReference>
<comment type="caution">
    <text evidence="1">The sequence shown here is derived from an EMBL/GenBank/DDBJ whole genome shotgun (WGS) entry which is preliminary data.</text>
</comment>
<dbReference type="Pfam" id="PF04268">
    <property type="entry name" value="SoxG"/>
    <property type="match status" value="1"/>
</dbReference>
<name>A0AAW5QXV1_9HYPH</name>
<proteinExistence type="predicted"/>
<dbReference type="AlphaFoldDB" id="A0AAW5QXV1"/>
<accession>A0AAW5QXV1</accession>
<dbReference type="SUPFAM" id="SSF103025">
    <property type="entry name" value="Folate-binding domain"/>
    <property type="match status" value="1"/>
</dbReference>
<sequence>MSDTRRRSALAHRSAIEAMDAAARLVEAPFLGKLVLRGDPDAVGKAVTDTVGVSLPEACRATRQGETAILWIGPDEFWIVTAMDAQVALADGLETALAGVHRQVTDVSSYYTTIELAGPRARDMLMKLTTLDLHPSAFTTGQVAGSLFGRAQATLWQVDADETEGGPVFRLFVRRSMADYLWCLLAEAGFEWGMPKQAPLSGETWRLER</sequence>
<dbReference type="Proteomes" id="UP001320898">
    <property type="component" value="Unassembled WGS sequence"/>
</dbReference>
<dbReference type="Gene3D" id="3.30.1360.120">
    <property type="entry name" value="Probable tRNA modification gtpase trme, domain 1"/>
    <property type="match status" value="1"/>
</dbReference>
<keyword evidence="2" id="KW-1185">Reference proteome</keyword>
<reference evidence="1 2" key="1">
    <citation type="submission" date="2022-04" db="EMBL/GenBank/DDBJ databases">
        <authorList>
            <person name="Ye Y.-Q."/>
            <person name="Du Z.-J."/>
        </authorList>
    </citation>
    <scope>NUCLEOTIDE SEQUENCE [LARGE SCALE GENOMIC DNA]</scope>
    <source>
        <strain evidence="1 2">A6E488</strain>
    </source>
</reference>
<dbReference type="InterPro" id="IPR007375">
    <property type="entry name" value="SoxG"/>
</dbReference>
<protein>
    <recommendedName>
        <fullName evidence="3">Sarcosine oxidase subunit gamma</fullName>
    </recommendedName>
</protein>
<dbReference type="InterPro" id="IPR027266">
    <property type="entry name" value="TrmE/GcvT-like"/>
</dbReference>
<organism evidence="1 2">
    <name type="scientific">Microbaculum marinisediminis</name>
    <dbReference type="NCBI Taxonomy" id="2931392"/>
    <lineage>
        <taxon>Bacteria</taxon>
        <taxon>Pseudomonadati</taxon>
        <taxon>Pseudomonadota</taxon>
        <taxon>Alphaproteobacteria</taxon>
        <taxon>Hyphomicrobiales</taxon>
        <taxon>Tepidamorphaceae</taxon>
        <taxon>Microbaculum</taxon>
    </lineage>
</organism>
<evidence type="ECO:0008006" key="3">
    <source>
        <dbReference type="Google" id="ProtNLM"/>
    </source>
</evidence>
<evidence type="ECO:0000313" key="1">
    <source>
        <dbReference type="EMBL" id="MCT8971179.1"/>
    </source>
</evidence>
<dbReference type="RefSeq" id="WP_261614749.1">
    <property type="nucleotide sequence ID" value="NZ_JALIDZ010000002.1"/>
</dbReference>
<evidence type="ECO:0000313" key="2">
    <source>
        <dbReference type="Proteomes" id="UP001320898"/>
    </source>
</evidence>